<evidence type="ECO:0000256" key="9">
    <source>
        <dbReference type="ARBA" id="ARBA00022989"/>
    </source>
</evidence>
<dbReference type="GO" id="GO:0061631">
    <property type="term" value="F:ubiquitin conjugating enzyme activity"/>
    <property type="evidence" value="ECO:0007669"/>
    <property type="project" value="UniProtKB-EC"/>
</dbReference>
<evidence type="ECO:0000256" key="11">
    <source>
        <dbReference type="ARBA" id="ARBA00039885"/>
    </source>
</evidence>
<keyword evidence="9" id="KW-1133">Transmembrane helix</keyword>
<protein>
    <recommendedName>
        <fullName evidence="11">Ubiquitin-conjugating enzyme E2 6</fullName>
        <ecNumber evidence="2">2.3.2.23</ecNumber>
    </recommendedName>
    <alternativeName>
        <fullName evidence="12">E2 ubiquitin-conjugating enzyme 6</fullName>
    </alternativeName>
</protein>
<evidence type="ECO:0000256" key="4">
    <source>
        <dbReference type="ARBA" id="ARBA00022692"/>
    </source>
</evidence>
<keyword evidence="5" id="KW-0547">Nucleotide-binding</keyword>
<evidence type="ECO:0000256" key="2">
    <source>
        <dbReference type="ARBA" id="ARBA00012486"/>
    </source>
</evidence>
<proteinExistence type="predicted"/>
<evidence type="ECO:0000256" key="8">
    <source>
        <dbReference type="ARBA" id="ARBA00022840"/>
    </source>
</evidence>
<keyword evidence="10" id="KW-0472">Membrane</keyword>
<dbReference type="CDD" id="cd23799">
    <property type="entry name" value="UBCc_UBE2J"/>
    <property type="match status" value="1"/>
</dbReference>
<evidence type="ECO:0000256" key="7">
    <source>
        <dbReference type="ARBA" id="ARBA00022824"/>
    </source>
</evidence>
<feature type="domain" description="UBC core" evidence="13">
    <location>
        <begin position="5"/>
        <end position="155"/>
    </location>
</feature>
<reference evidence="14 15" key="1">
    <citation type="journal article" date="2015" name="Genome Biol. Evol.">
        <title>Phylogenomic analyses indicate that early fungi evolved digesting cell walls of algal ancestors of land plants.</title>
        <authorList>
            <person name="Chang Y."/>
            <person name="Wang S."/>
            <person name="Sekimoto S."/>
            <person name="Aerts A.L."/>
            <person name="Choi C."/>
            <person name="Clum A."/>
            <person name="LaButti K.M."/>
            <person name="Lindquist E.A."/>
            <person name="Yee Ngan C."/>
            <person name="Ohm R.A."/>
            <person name="Salamov A.A."/>
            <person name="Grigoriev I.V."/>
            <person name="Spatafora J.W."/>
            <person name="Berbee M.L."/>
        </authorList>
    </citation>
    <scope>NUCLEOTIDE SEQUENCE [LARGE SCALE GENOMIC DNA]</scope>
    <source>
        <strain evidence="14 15">NRRL 28638</strain>
    </source>
</reference>
<dbReference type="OrthoDB" id="1158011at2759"/>
<dbReference type="Gene3D" id="3.10.110.10">
    <property type="entry name" value="Ubiquitin Conjugating Enzyme"/>
    <property type="match status" value="1"/>
</dbReference>
<evidence type="ECO:0000256" key="5">
    <source>
        <dbReference type="ARBA" id="ARBA00022741"/>
    </source>
</evidence>
<keyword evidence="15" id="KW-1185">Reference proteome</keyword>
<gene>
    <name evidence="14" type="ORF">CONCODRAFT_41093</name>
</gene>
<dbReference type="GO" id="GO:0006513">
    <property type="term" value="P:protein monoubiquitination"/>
    <property type="evidence" value="ECO:0007669"/>
    <property type="project" value="EnsemblFungi"/>
</dbReference>
<name>A0A137P2C2_CONC2</name>
<dbReference type="EMBL" id="KQ964550">
    <property type="protein sequence ID" value="KXN69061.1"/>
    <property type="molecule type" value="Genomic_DNA"/>
</dbReference>
<dbReference type="EC" id="2.3.2.23" evidence="2"/>
<evidence type="ECO:0000256" key="12">
    <source>
        <dbReference type="ARBA" id="ARBA00042181"/>
    </source>
</evidence>
<dbReference type="Pfam" id="PF00179">
    <property type="entry name" value="UQ_con"/>
    <property type="match status" value="1"/>
</dbReference>
<evidence type="ECO:0000259" key="13">
    <source>
        <dbReference type="PROSITE" id="PS50127"/>
    </source>
</evidence>
<sequence>MASKGATKRLTKEYKNLVESPIPYIVAKPLESNILEWHYILTGPPESPYFGGQYHGKVIFPSEYPYKPPGIIMTTPNGRFATDRRLCLSYSDFHPDLWNPSWSVATILNGLLSFMLETQPTSGSIETTIKEKKLLASKSHLFNLNNRHFICNQLQITTI</sequence>
<evidence type="ECO:0000256" key="10">
    <source>
        <dbReference type="ARBA" id="ARBA00023136"/>
    </source>
</evidence>
<keyword evidence="8" id="KW-0067">ATP-binding</keyword>
<evidence type="ECO:0000313" key="15">
    <source>
        <dbReference type="Proteomes" id="UP000070444"/>
    </source>
</evidence>
<keyword evidence="4" id="KW-0812">Transmembrane</keyword>
<dbReference type="AlphaFoldDB" id="A0A137P2C2"/>
<dbReference type="GO" id="GO:0180027">
    <property type="term" value="P:inner nuclear membrane-associated protein degradation pathway"/>
    <property type="evidence" value="ECO:0007669"/>
    <property type="project" value="EnsemblFungi"/>
</dbReference>
<accession>A0A137P2C2</accession>
<dbReference type="OMA" id="IPPHILM"/>
<evidence type="ECO:0000256" key="3">
    <source>
        <dbReference type="ARBA" id="ARBA00022679"/>
    </source>
</evidence>
<dbReference type="GO" id="GO:0036503">
    <property type="term" value="P:ERAD pathway"/>
    <property type="evidence" value="ECO:0007669"/>
    <property type="project" value="EnsemblFungi"/>
</dbReference>
<organism evidence="14 15">
    <name type="scientific">Conidiobolus coronatus (strain ATCC 28846 / CBS 209.66 / NRRL 28638)</name>
    <name type="common">Delacroixia coronata</name>
    <dbReference type="NCBI Taxonomy" id="796925"/>
    <lineage>
        <taxon>Eukaryota</taxon>
        <taxon>Fungi</taxon>
        <taxon>Fungi incertae sedis</taxon>
        <taxon>Zoopagomycota</taxon>
        <taxon>Entomophthoromycotina</taxon>
        <taxon>Entomophthoromycetes</taxon>
        <taxon>Entomophthorales</taxon>
        <taxon>Ancylistaceae</taxon>
        <taxon>Conidiobolus</taxon>
    </lineage>
</organism>
<dbReference type="InterPro" id="IPR016135">
    <property type="entry name" value="UBQ-conjugating_enzyme/RWD"/>
</dbReference>
<keyword evidence="3" id="KW-0808">Transferase</keyword>
<keyword evidence="7" id="KW-0256">Endoplasmic reticulum</keyword>
<dbReference type="Proteomes" id="UP000070444">
    <property type="component" value="Unassembled WGS sequence"/>
</dbReference>
<evidence type="ECO:0000256" key="1">
    <source>
        <dbReference type="ARBA" id="ARBA00004586"/>
    </source>
</evidence>
<dbReference type="PROSITE" id="PS50127">
    <property type="entry name" value="UBC_2"/>
    <property type="match status" value="1"/>
</dbReference>
<dbReference type="GO" id="GO:0000209">
    <property type="term" value="P:protein polyubiquitination"/>
    <property type="evidence" value="ECO:0007669"/>
    <property type="project" value="EnsemblFungi"/>
</dbReference>
<evidence type="ECO:0000313" key="14">
    <source>
        <dbReference type="EMBL" id="KXN69061.1"/>
    </source>
</evidence>
<dbReference type="InterPro" id="IPR000608">
    <property type="entry name" value="UBC"/>
</dbReference>
<dbReference type="GO" id="GO:0005524">
    <property type="term" value="F:ATP binding"/>
    <property type="evidence" value="ECO:0007669"/>
    <property type="project" value="UniProtKB-KW"/>
</dbReference>
<evidence type="ECO:0000256" key="6">
    <source>
        <dbReference type="ARBA" id="ARBA00022786"/>
    </source>
</evidence>
<dbReference type="STRING" id="796925.A0A137P2C2"/>
<dbReference type="FunFam" id="3.10.110.10:FF:000023">
    <property type="entry name" value="Ubiquitin-conjugating enzyme E2 J2"/>
    <property type="match status" value="1"/>
</dbReference>
<dbReference type="GO" id="GO:0005789">
    <property type="term" value="C:endoplasmic reticulum membrane"/>
    <property type="evidence" value="ECO:0007669"/>
    <property type="project" value="UniProtKB-SubCell"/>
</dbReference>
<keyword evidence="6" id="KW-0833">Ubl conjugation pathway</keyword>
<dbReference type="PANTHER" id="PTHR24067">
    <property type="entry name" value="UBIQUITIN-CONJUGATING ENZYME E2"/>
    <property type="match status" value="1"/>
</dbReference>
<dbReference type="InterPro" id="IPR050113">
    <property type="entry name" value="Ub_conjugating_enzyme"/>
</dbReference>
<dbReference type="SUPFAM" id="SSF54495">
    <property type="entry name" value="UBC-like"/>
    <property type="match status" value="1"/>
</dbReference>
<dbReference type="SMART" id="SM00212">
    <property type="entry name" value="UBCc"/>
    <property type="match status" value="1"/>
</dbReference>
<comment type="subcellular location">
    <subcellularLocation>
        <location evidence="1">Endoplasmic reticulum membrane</location>
    </subcellularLocation>
</comment>